<dbReference type="Gene3D" id="3.30.160.140">
    <property type="entry name" value="Shew3726-like"/>
    <property type="match status" value="1"/>
</dbReference>
<organism evidence="1 2">
    <name type="scientific">Shewanella inventionis</name>
    <dbReference type="NCBI Taxonomy" id="1738770"/>
    <lineage>
        <taxon>Bacteria</taxon>
        <taxon>Pseudomonadati</taxon>
        <taxon>Pseudomonadota</taxon>
        <taxon>Gammaproteobacteria</taxon>
        <taxon>Alteromonadales</taxon>
        <taxon>Shewanellaceae</taxon>
        <taxon>Shewanella</taxon>
    </lineage>
</organism>
<evidence type="ECO:0000313" key="1">
    <source>
        <dbReference type="EMBL" id="GGB65847.1"/>
    </source>
</evidence>
<dbReference type="InterPro" id="IPR009962">
    <property type="entry name" value="DUF1488"/>
</dbReference>
<dbReference type="InterPro" id="IPR036692">
    <property type="entry name" value="Shew3726-like_sf"/>
</dbReference>
<evidence type="ECO:0000313" key="2">
    <source>
        <dbReference type="Proteomes" id="UP000617555"/>
    </source>
</evidence>
<reference evidence="2" key="1">
    <citation type="journal article" date="2019" name="Int. J. Syst. Evol. Microbiol.">
        <title>The Global Catalogue of Microorganisms (GCM) 10K type strain sequencing project: providing services to taxonomists for standard genome sequencing and annotation.</title>
        <authorList>
            <consortium name="The Broad Institute Genomics Platform"/>
            <consortium name="The Broad Institute Genome Sequencing Center for Infectious Disease"/>
            <person name="Wu L."/>
            <person name="Ma J."/>
        </authorList>
    </citation>
    <scope>NUCLEOTIDE SEQUENCE [LARGE SCALE GENOMIC DNA]</scope>
    <source>
        <strain evidence="2">CGMCC 1.15339</strain>
    </source>
</reference>
<dbReference type="Proteomes" id="UP000617555">
    <property type="component" value="Unassembled WGS sequence"/>
</dbReference>
<protein>
    <submittedName>
        <fullName evidence="1">Transcriptional regulator</fullName>
    </submittedName>
</protein>
<name>A0ABQ1JD78_9GAMM</name>
<proteinExistence type="predicted"/>
<accession>A0ABQ1JD78</accession>
<keyword evidence="2" id="KW-1185">Reference proteome</keyword>
<gene>
    <name evidence="1" type="ORF">GCM10011607_28220</name>
</gene>
<dbReference type="RefSeq" id="WP_188739996.1">
    <property type="nucleotide sequence ID" value="NZ_BMII01000023.1"/>
</dbReference>
<dbReference type="SUPFAM" id="SSF160272">
    <property type="entry name" value="Shew3726-like"/>
    <property type="match status" value="1"/>
</dbReference>
<dbReference type="EMBL" id="BMII01000023">
    <property type="protein sequence ID" value="GGB65847.1"/>
    <property type="molecule type" value="Genomic_DNA"/>
</dbReference>
<dbReference type="Pfam" id="PF07369">
    <property type="entry name" value="DUF1488"/>
    <property type="match status" value="1"/>
</dbReference>
<sequence length="84" mass="9517">MNQSIIFTDQLFIEKSRVKFIAQQQGVNINCFVSFGVIGQLCGQQAVNQLNAADAFEQCRFDLEEKAEELIEQELFNDDGDIVL</sequence>
<comment type="caution">
    <text evidence="1">The sequence shown here is derived from an EMBL/GenBank/DDBJ whole genome shotgun (WGS) entry which is preliminary data.</text>
</comment>